<dbReference type="KEGG" id="sro:Sros_1227"/>
<evidence type="ECO:0000313" key="11">
    <source>
        <dbReference type="Proteomes" id="UP000002029"/>
    </source>
</evidence>
<feature type="domain" description="Phage shock protein PspC N-terminal" evidence="8">
    <location>
        <begin position="29"/>
        <end position="83"/>
    </location>
</feature>
<keyword evidence="2" id="KW-1003">Cell membrane</keyword>
<dbReference type="GO" id="GO:0005886">
    <property type="term" value="C:plasma membrane"/>
    <property type="evidence" value="ECO:0007669"/>
    <property type="project" value="UniProtKB-SubCell"/>
</dbReference>
<feature type="compositionally biased region" description="Low complexity" evidence="6">
    <location>
        <begin position="9"/>
        <end position="18"/>
    </location>
</feature>
<feature type="transmembrane region" description="Helical" evidence="7">
    <location>
        <begin position="101"/>
        <end position="118"/>
    </location>
</feature>
<dbReference type="InterPro" id="IPR007168">
    <property type="entry name" value="Phageshock_PspC_N"/>
</dbReference>
<feature type="region of interest" description="Disordered" evidence="6">
    <location>
        <begin position="1"/>
        <end position="29"/>
    </location>
</feature>
<feature type="transmembrane region" description="Helical" evidence="7">
    <location>
        <begin position="410"/>
        <end position="429"/>
    </location>
</feature>
<evidence type="ECO:0008006" key="12">
    <source>
        <dbReference type="Google" id="ProtNLM"/>
    </source>
</evidence>
<dbReference type="eggNOG" id="COG3170">
    <property type="taxonomic scope" value="Bacteria"/>
</dbReference>
<keyword evidence="11" id="KW-1185">Reference proteome</keyword>
<evidence type="ECO:0000256" key="3">
    <source>
        <dbReference type="ARBA" id="ARBA00022692"/>
    </source>
</evidence>
<dbReference type="InterPro" id="IPR052027">
    <property type="entry name" value="PspC"/>
</dbReference>
<dbReference type="Pfam" id="PF04024">
    <property type="entry name" value="PspC"/>
    <property type="match status" value="1"/>
</dbReference>
<evidence type="ECO:0000256" key="4">
    <source>
        <dbReference type="ARBA" id="ARBA00022989"/>
    </source>
</evidence>
<accession>D2BCY4</accession>
<gene>
    <name evidence="10" type="ordered locus">Sros_1227</name>
</gene>
<name>D2BCY4_STRRD</name>
<keyword evidence="4 7" id="KW-1133">Transmembrane helix</keyword>
<evidence type="ECO:0000259" key="9">
    <source>
        <dbReference type="Pfam" id="PF09922"/>
    </source>
</evidence>
<protein>
    <recommendedName>
        <fullName evidence="12">PspC domain-containing protein</fullName>
    </recommendedName>
</protein>
<dbReference type="eggNOG" id="COG1983">
    <property type="taxonomic scope" value="Bacteria"/>
</dbReference>
<dbReference type="PANTHER" id="PTHR33885:SF3">
    <property type="entry name" value="PHAGE SHOCK PROTEIN C"/>
    <property type="match status" value="1"/>
</dbReference>
<feature type="transmembrane region" description="Helical" evidence="7">
    <location>
        <begin position="54"/>
        <end position="80"/>
    </location>
</feature>
<dbReference type="PANTHER" id="PTHR33885">
    <property type="entry name" value="PHAGE SHOCK PROTEIN C"/>
    <property type="match status" value="1"/>
</dbReference>
<comment type="subcellular location">
    <subcellularLocation>
        <location evidence="1">Cell membrane</location>
        <topology evidence="1">Single-pass membrane protein</topology>
    </subcellularLocation>
</comment>
<keyword evidence="3 7" id="KW-0812">Transmembrane</keyword>
<dbReference type="EMBL" id="CP001814">
    <property type="protein sequence ID" value="ACZ84225.1"/>
    <property type="molecule type" value="Genomic_DNA"/>
</dbReference>
<keyword evidence="5 7" id="KW-0472">Membrane</keyword>
<feature type="compositionally biased region" description="Low complexity" evidence="6">
    <location>
        <begin position="282"/>
        <end position="295"/>
    </location>
</feature>
<dbReference type="Pfam" id="PF09922">
    <property type="entry name" value="LiaF-like_C"/>
    <property type="match status" value="1"/>
</dbReference>
<dbReference type="OrthoDB" id="3535301at2"/>
<feature type="domain" description="Cell wall-active antibiotics response LiaF-like C-terminal" evidence="9">
    <location>
        <begin position="438"/>
        <end position="551"/>
    </location>
</feature>
<organism evidence="10 11">
    <name type="scientific">Streptosporangium roseum (strain ATCC 12428 / DSM 43021 / JCM 3005 / KCTC 9067 / NCIMB 10171 / NRRL 2505 / NI 9100)</name>
    <dbReference type="NCBI Taxonomy" id="479432"/>
    <lineage>
        <taxon>Bacteria</taxon>
        <taxon>Bacillati</taxon>
        <taxon>Actinomycetota</taxon>
        <taxon>Actinomycetes</taxon>
        <taxon>Streptosporangiales</taxon>
        <taxon>Streptosporangiaceae</taxon>
        <taxon>Streptosporangium</taxon>
    </lineage>
</organism>
<evidence type="ECO:0000256" key="2">
    <source>
        <dbReference type="ARBA" id="ARBA00022475"/>
    </source>
</evidence>
<feature type="compositionally biased region" description="Low complexity" evidence="6">
    <location>
        <begin position="217"/>
        <end position="237"/>
    </location>
</feature>
<evidence type="ECO:0000256" key="7">
    <source>
        <dbReference type="SAM" id="Phobius"/>
    </source>
</evidence>
<evidence type="ECO:0000256" key="6">
    <source>
        <dbReference type="SAM" id="MobiDB-lite"/>
    </source>
</evidence>
<evidence type="ECO:0000256" key="5">
    <source>
        <dbReference type="ARBA" id="ARBA00023136"/>
    </source>
</evidence>
<sequence length="555" mass="56904">MTDTGNAQDPASTSSDSPPASPLSEERVLRRGDEGRMLTGVCAGLGRYAGIDPVLFRVGFAVLVLGSGIGVMLYIAAFLLMREANGGPGYMEQWTRRTFDSETVLALLTGVFAFGLIINLSSDGIGTGTVVVGTLFAIVLLAAHARGVDLLAVARSLPERIRGRRVPRPADPPPAAFAPAPPVAHSYPAAHPQTGSMSTAPYAAQPPAAGPAPGPVPQGADPAPAAGIPSAGSAPLPADTPRAEDTPSPEHAPPYADTPLPAGTPSAGTAFPAGTPSPEHAPPYAGTAPGAFPAGGMPPPHPAARPSFDSSGEPFSPYGPYRPLDPRKRQQQYSPYDLSEYGGPVRTAPRPRRRRSFVGGVTLCLAMIVGGIIVAIQATSGSVNMTIAGGAMLITIGAGLLVAAWFGRGAALVAAGTIISIALVAGSMLTGMPKRFGSYHWEPTKMSEIAKDYDVGVGEGTLDLSDLTFPPGSRTVFDASVSVGQISVILPPTVRVEVNGHTKLGDVKIDHAVEGGADIQHSRVLEPEIAPKGDVATVVLNVKAGIGDVEVRRAA</sequence>
<evidence type="ECO:0000313" key="10">
    <source>
        <dbReference type="EMBL" id="ACZ84225.1"/>
    </source>
</evidence>
<evidence type="ECO:0000259" key="8">
    <source>
        <dbReference type="Pfam" id="PF04024"/>
    </source>
</evidence>
<dbReference type="InterPro" id="IPR024425">
    <property type="entry name" value="LiaF-like_C"/>
</dbReference>
<feature type="compositionally biased region" description="Pro residues" evidence="6">
    <location>
        <begin position="169"/>
        <end position="182"/>
    </location>
</feature>
<feature type="region of interest" description="Disordered" evidence="6">
    <location>
        <begin position="164"/>
        <end position="351"/>
    </location>
</feature>
<feature type="transmembrane region" description="Helical" evidence="7">
    <location>
        <begin position="382"/>
        <end position="403"/>
    </location>
</feature>
<dbReference type="Proteomes" id="UP000002029">
    <property type="component" value="Chromosome"/>
</dbReference>
<feature type="transmembrane region" description="Helical" evidence="7">
    <location>
        <begin position="130"/>
        <end position="154"/>
    </location>
</feature>
<reference evidence="10 11" key="1">
    <citation type="journal article" date="2010" name="Stand. Genomic Sci.">
        <title>Complete genome sequence of Streptosporangium roseum type strain (NI 9100).</title>
        <authorList>
            <person name="Nolan M."/>
            <person name="Sikorski J."/>
            <person name="Jando M."/>
            <person name="Lucas S."/>
            <person name="Lapidus A."/>
            <person name="Glavina Del Rio T."/>
            <person name="Chen F."/>
            <person name="Tice H."/>
            <person name="Pitluck S."/>
            <person name="Cheng J.F."/>
            <person name="Chertkov O."/>
            <person name="Sims D."/>
            <person name="Meincke L."/>
            <person name="Brettin T."/>
            <person name="Han C."/>
            <person name="Detter J.C."/>
            <person name="Bruce D."/>
            <person name="Goodwin L."/>
            <person name="Land M."/>
            <person name="Hauser L."/>
            <person name="Chang Y.J."/>
            <person name="Jeffries C.D."/>
            <person name="Ivanova N."/>
            <person name="Mavromatis K."/>
            <person name="Mikhailova N."/>
            <person name="Chen A."/>
            <person name="Palaniappan K."/>
            <person name="Chain P."/>
            <person name="Rohde M."/>
            <person name="Goker M."/>
            <person name="Bristow J."/>
            <person name="Eisen J.A."/>
            <person name="Markowitz V."/>
            <person name="Hugenholtz P."/>
            <person name="Kyrpides N.C."/>
            <person name="Klenk H.P."/>
        </authorList>
    </citation>
    <scope>NUCLEOTIDE SEQUENCE [LARGE SCALE GENOMIC DNA]</scope>
    <source>
        <strain evidence="11">ATCC 12428 / DSM 43021 / JCM 3005 / NI 9100</strain>
    </source>
</reference>
<dbReference type="HOGENOM" id="CLU_030489_2_0_11"/>
<dbReference type="AlphaFoldDB" id="D2BCY4"/>
<evidence type="ECO:0000256" key="1">
    <source>
        <dbReference type="ARBA" id="ARBA00004162"/>
    </source>
</evidence>
<dbReference type="eggNOG" id="COG4758">
    <property type="taxonomic scope" value="Bacteria"/>
</dbReference>
<proteinExistence type="predicted"/>
<dbReference type="STRING" id="479432.Sros_1227"/>
<feature type="transmembrane region" description="Helical" evidence="7">
    <location>
        <begin position="356"/>
        <end position="376"/>
    </location>
</feature>
<dbReference type="RefSeq" id="WP_012887970.1">
    <property type="nucleotide sequence ID" value="NC_013595.1"/>
</dbReference>